<evidence type="ECO:0000313" key="2">
    <source>
        <dbReference type="EMBL" id="PMC65015.1"/>
    </source>
</evidence>
<dbReference type="AlphaFoldDB" id="A0A2N6T6S6"/>
<comment type="caution">
    <text evidence="2">The sequence shown here is derived from an EMBL/GenBank/DDBJ whole genome shotgun (WGS) entry which is preliminary data.</text>
</comment>
<sequence>MRSQRRIGRKIGGGLAALAITAGLVGCSSDDLDEVQMTIVSSTPAETSASETTTQTTSEMTAETTAETTSPKKDVVGEDVASISKRDGYFVHVSQGGLEKEASFPACDGRNILILMSVIDEHGAEATYNELAQAVLTGGPADKKFTVPGKCASLRKTVNGNVIYPVYLDFGSDEAGMCAAKARYGGNGRTLNNSGDFHDPC</sequence>
<evidence type="ECO:0000256" key="1">
    <source>
        <dbReference type="SAM" id="MobiDB-lite"/>
    </source>
</evidence>
<feature type="compositionally biased region" description="Low complexity" evidence="1">
    <location>
        <begin position="41"/>
        <end position="69"/>
    </location>
</feature>
<evidence type="ECO:0000313" key="3">
    <source>
        <dbReference type="Proteomes" id="UP000235836"/>
    </source>
</evidence>
<feature type="region of interest" description="Disordered" evidence="1">
    <location>
        <begin position="41"/>
        <end position="75"/>
    </location>
</feature>
<dbReference type="EMBL" id="PNHG01000003">
    <property type="protein sequence ID" value="PMC65015.1"/>
    <property type="molecule type" value="Genomic_DNA"/>
</dbReference>
<proteinExistence type="predicted"/>
<accession>A0A2N6T6S6</accession>
<reference evidence="2 3" key="1">
    <citation type="submission" date="2017-09" db="EMBL/GenBank/DDBJ databases">
        <title>Bacterial strain isolated from the female urinary microbiota.</title>
        <authorList>
            <person name="Thomas-White K."/>
            <person name="Kumar N."/>
            <person name="Forster S."/>
            <person name="Putonti C."/>
            <person name="Lawley T."/>
            <person name="Wolfe A.J."/>
        </authorList>
    </citation>
    <scope>NUCLEOTIDE SEQUENCE [LARGE SCALE GENOMIC DNA]</scope>
    <source>
        <strain evidence="2 3">UMB0792</strain>
    </source>
</reference>
<dbReference type="Proteomes" id="UP000235836">
    <property type="component" value="Unassembled WGS sequence"/>
</dbReference>
<name>A0A2N6T6S6_9CORY</name>
<gene>
    <name evidence="2" type="ORF">CJ203_03090</name>
</gene>
<dbReference type="RefSeq" id="WP_052092523.1">
    <property type="nucleotide sequence ID" value="NZ_PNHG01000003.1"/>
</dbReference>
<dbReference type="PROSITE" id="PS51257">
    <property type="entry name" value="PROKAR_LIPOPROTEIN"/>
    <property type="match status" value="1"/>
</dbReference>
<keyword evidence="3" id="KW-1185">Reference proteome</keyword>
<organism evidence="2 3">
    <name type="scientific">Corynebacterium tuscaniense</name>
    <dbReference type="NCBI Taxonomy" id="302449"/>
    <lineage>
        <taxon>Bacteria</taxon>
        <taxon>Bacillati</taxon>
        <taxon>Actinomycetota</taxon>
        <taxon>Actinomycetes</taxon>
        <taxon>Mycobacteriales</taxon>
        <taxon>Corynebacteriaceae</taxon>
        <taxon>Corynebacterium</taxon>
    </lineage>
</organism>
<protein>
    <submittedName>
        <fullName evidence="2">Uncharacterized protein</fullName>
    </submittedName>
</protein>